<sequence length="633" mass="71826">MSEEQLSFQAEVSRLLDIVAHSLYSNKEIFLRELISNASDACDKLRYLAVTDGDLMKDDPEFRIDLEIDPDGKTLTISDNGVGMNRQELIDNLGTIARSGTDAFMAQMENNKDGNNLIGQFGVGFYSAYMVSDTITVTSRRAGEDQGWKWVSDGKGTFTVSEADKDTRGTSIELHLKEEQKEFGEELRLRTIIKTYSDHIPIPIRFKKAASTNEDGTIENAGEWETLNSASAIWTRSKSDVSDEQYKEFYHHVAHAYDDPWLQEHFRVEGVLEYSGLLFIPGSKPFDLFHPERKHGVKLYVRRVFITDDCQELVPAYMRFLKGVIDSEDLPLNISREMLQDNPMLRKIRSGIIKRVLGLLDKKAENEPEEFIKFWENFGPVLKEGLYEDLPQKDPILKLCRFRSINNDGWISLADYIANMKEGQEHIYYISGEDEKALRRSPQVEGFKAKGVDVLVLNDSVDEFWVTSINEFEGKDFKSVTRGGADLGKIDGSDTADEKSEDKEDDKAEMGALLGYLKLTLEDEVKDIRSSERLTDSAVCLVADEGDMDIHLERILRSHNQVNEVSKRVLEINPKHDLVKRLSDLIKQDGAASDLEDIAWLLLDQARILEGQMPSDVTTFSQRMSRVMGKGLS</sequence>
<name>A0ABW5BIF3_9PROT</name>
<evidence type="ECO:0000256" key="2">
    <source>
        <dbReference type="ARBA" id="ARBA00022741"/>
    </source>
</evidence>
<comment type="caution">
    <text evidence="7">The sequence shown here is derived from an EMBL/GenBank/DDBJ whole genome shotgun (WGS) entry which is preliminary data.</text>
</comment>
<comment type="subcellular location">
    <subcellularLocation>
        <location evidence="5">Cytoplasm</location>
    </subcellularLocation>
</comment>
<dbReference type="SUPFAM" id="SSF110942">
    <property type="entry name" value="HSP90 C-terminal domain"/>
    <property type="match status" value="1"/>
</dbReference>
<dbReference type="NCBIfam" id="NF003555">
    <property type="entry name" value="PRK05218.1"/>
    <property type="match status" value="1"/>
</dbReference>
<evidence type="ECO:0000313" key="7">
    <source>
        <dbReference type="EMBL" id="MFD2204629.1"/>
    </source>
</evidence>
<keyword evidence="5" id="KW-0963">Cytoplasm</keyword>
<dbReference type="CDD" id="cd16927">
    <property type="entry name" value="HATPase_Hsp90-like"/>
    <property type="match status" value="1"/>
</dbReference>
<dbReference type="InterPro" id="IPR020575">
    <property type="entry name" value="Hsp90_N"/>
</dbReference>
<proteinExistence type="inferred from homology"/>
<dbReference type="Proteomes" id="UP001597294">
    <property type="component" value="Unassembled WGS sequence"/>
</dbReference>
<dbReference type="SUPFAM" id="SSF54211">
    <property type="entry name" value="Ribosomal protein S5 domain 2-like"/>
    <property type="match status" value="1"/>
</dbReference>
<dbReference type="HAMAP" id="MF_00505">
    <property type="entry name" value="HSP90"/>
    <property type="match status" value="1"/>
</dbReference>
<dbReference type="PIRSF" id="PIRSF002583">
    <property type="entry name" value="Hsp90"/>
    <property type="match status" value="1"/>
</dbReference>
<evidence type="ECO:0000256" key="1">
    <source>
        <dbReference type="ARBA" id="ARBA00008239"/>
    </source>
</evidence>
<comment type="function">
    <text evidence="5">Molecular chaperone. Has ATPase activity.</text>
</comment>
<comment type="caution">
    <text evidence="5">Lacks conserved residue(s) required for the propagation of feature annotation.</text>
</comment>
<comment type="subunit">
    <text evidence="5">Homodimer.</text>
</comment>
<dbReference type="EMBL" id="JBHUII010000001">
    <property type="protein sequence ID" value="MFD2204629.1"/>
    <property type="molecule type" value="Genomic_DNA"/>
</dbReference>
<keyword evidence="5" id="KW-0346">Stress response</keyword>
<dbReference type="InterPro" id="IPR020568">
    <property type="entry name" value="Ribosomal_Su5_D2-typ_SF"/>
</dbReference>
<keyword evidence="2 5" id="KW-0547">Nucleotide-binding</keyword>
<dbReference type="SMART" id="SM00387">
    <property type="entry name" value="HATPase_c"/>
    <property type="match status" value="1"/>
</dbReference>
<dbReference type="InterPro" id="IPR003594">
    <property type="entry name" value="HATPase_dom"/>
</dbReference>
<evidence type="ECO:0000256" key="4">
    <source>
        <dbReference type="ARBA" id="ARBA00023186"/>
    </source>
</evidence>
<reference evidence="8" key="1">
    <citation type="journal article" date="2019" name="Int. J. Syst. Evol. Microbiol.">
        <title>The Global Catalogue of Microorganisms (GCM) 10K type strain sequencing project: providing services to taxonomists for standard genome sequencing and annotation.</title>
        <authorList>
            <consortium name="The Broad Institute Genomics Platform"/>
            <consortium name="The Broad Institute Genome Sequencing Center for Infectious Disease"/>
            <person name="Wu L."/>
            <person name="Ma J."/>
        </authorList>
    </citation>
    <scope>NUCLEOTIDE SEQUENCE [LARGE SCALE GENOMIC DNA]</scope>
    <source>
        <strain evidence="8">CGMCC 4.7192</strain>
    </source>
</reference>
<dbReference type="Gene3D" id="1.20.120.790">
    <property type="entry name" value="Heat shock protein 90, C-terminal domain"/>
    <property type="match status" value="1"/>
</dbReference>
<evidence type="ECO:0000256" key="3">
    <source>
        <dbReference type="ARBA" id="ARBA00022840"/>
    </source>
</evidence>
<protein>
    <recommendedName>
        <fullName evidence="5">Chaperone protein HtpG</fullName>
    </recommendedName>
    <alternativeName>
        <fullName evidence="5">Heat shock protein HtpG</fullName>
    </alternativeName>
    <alternativeName>
        <fullName evidence="5">High temperature protein G</fullName>
    </alternativeName>
</protein>
<evidence type="ECO:0000313" key="8">
    <source>
        <dbReference type="Proteomes" id="UP001597294"/>
    </source>
</evidence>
<dbReference type="Pfam" id="PF00183">
    <property type="entry name" value="HSP90"/>
    <property type="match status" value="1"/>
</dbReference>
<feature type="region of interest" description="C" evidence="5">
    <location>
        <begin position="555"/>
        <end position="633"/>
    </location>
</feature>
<dbReference type="Gene3D" id="3.40.50.11260">
    <property type="match status" value="1"/>
</dbReference>
<organism evidence="7 8">
    <name type="scientific">Kiloniella antarctica</name>
    <dbReference type="NCBI Taxonomy" id="1550907"/>
    <lineage>
        <taxon>Bacteria</taxon>
        <taxon>Pseudomonadati</taxon>
        <taxon>Pseudomonadota</taxon>
        <taxon>Alphaproteobacteria</taxon>
        <taxon>Rhodospirillales</taxon>
        <taxon>Kiloniellaceae</taxon>
        <taxon>Kiloniella</taxon>
    </lineage>
</organism>
<keyword evidence="8" id="KW-1185">Reference proteome</keyword>
<dbReference type="Pfam" id="PF13589">
    <property type="entry name" value="HATPase_c_3"/>
    <property type="match status" value="1"/>
</dbReference>
<dbReference type="SUPFAM" id="SSF55874">
    <property type="entry name" value="ATPase domain of HSP90 chaperone/DNA topoisomerase II/histidine kinase"/>
    <property type="match status" value="1"/>
</dbReference>
<dbReference type="PANTHER" id="PTHR11528">
    <property type="entry name" value="HEAT SHOCK PROTEIN 90 FAMILY MEMBER"/>
    <property type="match status" value="1"/>
</dbReference>
<dbReference type="InterPro" id="IPR037196">
    <property type="entry name" value="HSP90_C"/>
</dbReference>
<dbReference type="Gene3D" id="3.30.230.80">
    <property type="match status" value="1"/>
</dbReference>
<dbReference type="PRINTS" id="PR00775">
    <property type="entry name" value="HEATSHOCK90"/>
</dbReference>
<dbReference type="InterPro" id="IPR036890">
    <property type="entry name" value="HATPase_C_sf"/>
</dbReference>
<keyword evidence="3 5" id="KW-0067">ATP-binding</keyword>
<dbReference type="InterPro" id="IPR001404">
    <property type="entry name" value="Hsp90_fam"/>
</dbReference>
<gene>
    <name evidence="5 7" type="primary">htpG</name>
    <name evidence="7" type="ORF">ACFSKO_03360</name>
</gene>
<comment type="similarity">
    <text evidence="1 5">Belongs to the heat shock protein 90 family.</text>
</comment>
<evidence type="ECO:0000256" key="5">
    <source>
        <dbReference type="HAMAP-Rule" id="MF_00505"/>
    </source>
</evidence>
<evidence type="ECO:0000259" key="6">
    <source>
        <dbReference type="SMART" id="SM00387"/>
    </source>
</evidence>
<feature type="region of interest" description="A; substrate-binding" evidence="5">
    <location>
        <begin position="1"/>
        <end position="336"/>
    </location>
</feature>
<keyword evidence="4 5" id="KW-0143">Chaperone</keyword>
<dbReference type="PROSITE" id="PS00298">
    <property type="entry name" value="HSP90"/>
    <property type="match status" value="1"/>
</dbReference>
<dbReference type="Gene3D" id="3.30.565.10">
    <property type="entry name" value="Histidine kinase-like ATPase, C-terminal domain"/>
    <property type="match status" value="1"/>
</dbReference>
<dbReference type="RefSeq" id="WP_380248402.1">
    <property type="nucleotide sequence ID" value="NZ_JBHUII010000001.1"/>
</dbReference>
<feature type="domain" description="Histidine kinase/HSP90-like ATPase" evidence="6">
    <location>
        <begin position="26"/>
        <end position="180"/>
    </location>
</feature>
<accession>A0ABW5BIF3</accession>
<dbReference type="InterPro" id="IPR019805">
    <property type="entry name" value="Heat_shock_protein_90_CS"/>
</dbReference>